<proteinExistence type="predicted"/>
<evidence type="ECO:0000256" key="5">
    <source>
        <dbReference type="SAM" id="Phobius"/>
    </source>
</evidence>
<dbReference type="PANTHER" id="PTHR30266:SF2">
    <property type="entry name" value="LARGE-CONDUCTANCE MECHANOSENSITIVE CHANNEL"/>
    <property type="match status" value="1"/>
</dbReference>
<dbReference type="SUPFAM" id="SSF81330">
    <property type="entry name" value="Gated mechanosensitive channel"/>
    <property type="match status" value="1"/>
</dbReference>
<dbReference type="GO" id="GO:0008381">
    <property type="term" value="F:mechanosensitive monoatomic ion channel activity"/>
    <property type="evidence" value="ECO:0007669"/>
    <property type="project" value="TreeGrafter"/>
</dbReference>
<keyword evidence="7" id="KW-1185">Reference proteome</keyword>
<dbReference type="InterPro" id="IPR037673">
    <property type="entry name" value="MSC/AndL"/>
</dbReference>
<dbReference type="Proteomes" id="UP000318297">
    <property type="component" value="Unassembled WGS sequence"/>
</dbReference>
<dbReference type="Gene3D" id="1.10.1200.120">
    <property type="entry name" value="Large-conductance mechanosensitive channel, MscL, domain 1"/>
    <property type="match status" value="1"/>
</dbReference>
<evidence type="ECO:0000256" key="1">
    <source>
        <dbReference type="ARBA" id="ARBA00004141"/>
    </source>
</evidence>
<dbReference type="EMBL" id="VIVQ01000001">
    <property type="protein sequence ID" value="TWE11741.1"/>
    <property type="molecule type" value="Genomic_DNA"/>
</dbReference>
<keyword evidence="4 5" id="KW-0472">Membrane</keyword>
<dbReference type="OrthoDB" id="9810350at2"/>
<dbReference type="Pfam" id="PF01741">
    <property type="entry name" value="MscL"/>
    <property type="match status" value="1"/>
</dbReference>
<dbReference type="InterPro" id="IPR036019">
    <property type="entry name" value="MscL_channel"/>
</dbReference>
<keyword evidence="3 5" id="KW-1133">Transmembrane helix</keyword>
<comment type="subcellular location">
    <subcellularLocation>
        <location evidence="1">Membrane</location>
        <topology evidence="1">Multi-pass membrane protein</topology>
    </subcellularLocation>
</comment>
<sequence length="122" mass="13308">MQGFKKFVMQGNLVELAVAFIMATAFAAVVKALVAVIMDLIGKVGGTPNFSGYTPGGVHVGDFLTALIAFIFMAAVVYFLIVKPYEAAKERFTKEPDADDPTDTELSLLMEIRDELRSRDRG</sequence>
<evidence type="ECO:0000256" key="2">
    <source>
        <dbReference type="ARBA" id="ARBA00022692"/>
    </source>
</evidence>
<feature type="transmembrane region" description="Helical" evidence="5">
    <location>
        <begin position="58"/>
        <end position="81"/>
    </location>
</feature>
<evidence type="ECO:0000313" key="6">
    <source>
        <dbReference type="EMBL" id="TWE11741.1"/>
    </source>
</evidence>
<dbReference type="RefSeq" id="WP_145225206.1">
    <property type="nucleotide sequence ID" value="NZ_VIVQ01000001.1"/>
</dbReference>
<dbReference type="PANTHER" id="PTHR30266">
    <property type="entry name" value="MECHANOSENSITIVE CHANNEL MSCL"/>
    <property type="match status" value="1"/>
</dbReference>
<name>A0A561E803_9MICO</name>
<accession>A0A561E803</accession>
<organism evidence="6 7">
    <name type="scientific">Rudaeicoccus suwonensis</name>
    <dbReference type="NCBI Taxonomy" id="657409"/>
    <lineage>
        <taxon>Bacteria</taxon>
        <taxon>Bacillati</taxon>
        <taxon>Actinomycetota</taxon>
        <taxon>Actinomycetes</taxon>
        <taxon>Micrococcales</taxon>
        <taxon>Dermacoccaceae</taxon>
        <taxon>Rudaeicoccus</taxon>
    </lineage>
</organism>
<feature type="transmembrane region" description="Helical" evidence="5">
    <location>
        <begin position="12"/>
        <end position="38"/>
    </location>
</feature>
<evidence type="ECO:0000256" key="3">
    <source>
        <dbReference type="ARBA" id="ARBA00022989"/>
    </source>
</evidence>
<keyword evidence="2 5" id="KW-0812">Transmembrane</keyword>
<protein>
    <submittedName>
        <fullName evidence="6">Large conductance mechanosensitive channel</fullName>
    </submittedName>
</protein>
<dbReference type="GO" id="GO:0016020">
    <property type="term" value="C:membrane"/>
    <property type="evidence" value="ECO:0007669"/>
    <property type="project" value="UniProtKB-SubCell"/>
</dbReference>
<evidence type="ECO:0000313" key="7">
    <source>
        <dbReference type="Proteomes" id="UP000318297"/>
    </source>
</evidence>
<dbReference type="AlphaFoldDB" id="A0A561E803"/>
<reference evidence="6 7" key="1">
    <citation type="submission" date="2019-06" db="EMBL/GenBank/DDBJ databases">
        <title>Sequencing the genomes of 1000 actinobacteria strains.</title>
        <authorList>
            <person name="Klenk H.-P."/>
        </authorList>
    </citation>
    <scope>NUCLEOTIDE SEQUENCE [LARGE SCALE GENOMIC DNA]</scope>
    <source>
        <strain evidence="6 7">DSM 19560</strain>
    </source>
</reference>
<evidence type="ECO:0000256" key="4">
    <source>
        <dbReference type="ARBA" id="ARBA00023136"/>
    </source>
</evidence>
<comment type="caution">
    <text evidence="6">The sequence shown here is derived from an EMBL/GenBank/DDBJ whole genome shotgun (WGS) entry which is preliminary data.</text>
</comment>
<gene>
    <name evidence="6" type="ORF">BKA23_0523</name>
</gene>